<dbReference type="InterPro" id="IPR027417">
    <property type="entry name" value="P-loop_NTPase"/>
</dbReference>
<reference evidence="3" key="1">
    <citation type="journal article" date="2020" name="Stud. Mycol.">
        <title>101 Dothideomycetes genomes: a test case for predicting lifestyles and emergence of pathogens.</title>
        <authorList>
            <person name="Haridas S."/>
            <person name="Albert R."/>
            <person name="Binder M."/>
            <person name="Bloem J."/>
            <person name="Labutti K."/>
            <person name="Salamov A."/>
            <person name="Andreopoulos B."/>
            <person name="Baker S."/>
            <person name="Barry K."/>
            <person name="Bills G."/>
            <person name="Bluhm B."/>
            <person name="Cannon C."/>
            <person name="Castanera R."/>
            <person name="Culley D."/>
            <person name="Daum C."/>
            <person name="Ezra D."/>
            <person name="Gonzalez J."/>
            <person name="Henrissat B."/>
            <person name="Kuo A."/>
            <person name="Liang C."/>
            <person name="Lipzen A."/>
            <person name="Lutzoni F."/>
            <person name="Magnuson J."/>
            <person name="Mondo S."/>
            <person name="Nolan M."/>
            <person name="Ohm R."/>
            <person name="Pangilinan J."/>
            <person name="Park H.-J."/>
            <person name="Ramirez L."/>
            <person name="Alfaro M."/>
            <person name="Sun H."/>
            <person name="Tritt A."/>
            <person name="Yoshinaga Y."/>
            <person name="Zwiers L.-H."/>
            <person name="Turgeon B."/>
            <person name="Goodwin S."/>
            <person name="Spatafora J."/>
            <person name="Crous P."/>
            <person name="Grigoriev I."/>
        </authorList>
    </citation>
    <scope>NUCLEOTIDE SEQUENCE</scope>
    <source>
        <strain evidence="3">CBS 675.92</strain>
    </source>
</reference>
<dbReference type="GO" id="GO:0048312">
    <property type="term" value="P:intracellular distribution of mitochondria"/>
    <property type="evidence" value="ECO:0007669"/>
    <property type="project" value="TreeGrafter"/>
</dbReference>
<dbReference type="GO" id="GO:0006897">
    <property type="term" value="P:endocytosis"/>
    <property type="evidence" value="ECO:0007669"/>
    <property type="project" value="TreeGrafter"/>
</dbReference>
<dbReference type="GO" id="GO:0016559">
    <property type="term" value="P:peroxisome fission"/>
    <property type="evidence" value="ECO:0007669"/>
    <property type="project" value="TreeGrafter"/>
</dbReference>
<feature type="non-terminal residue" evidence="3">
    <location>
        <position position="1"/>
    </location>
</feature>
<name>A0A6A5TL60_9PLEO</name>
<dbReference type="InterPro" id="IPR022812">
    <property type="entry name" value="Dynamin"/>
</dbReference>
<feature type="domain" description="Dynamin-type G" evidence="2">
    <location>
        <begin position="16"/>
        <end position="296"/>
    </location>
</feature>
<dbReference type="PANTHER" id="PTHR11566:SF215">
    <property type="entry name" value="DYNAMIN GTPASE"/>
    <property type="match status" value="1"/>
</dbReference>
<evidence type="ECO:0000313" key="4">
    <source>
        <dbReference type="Proteomes" id="UP000800035"/>
    </source>
</evidence>
<dbReference type="GO" id="GO:0005739">
    <property type="term" value="C:mitochondrion"/>
    <property type="evidence" value="ECO:0007669"/>
    <property type="project" value="TreeGrafter"/>
</dbReference>
<dbReference type="Pfam" id="PF00350">
    <property type="entry name" value="Dynamin_N"/>
    <property type="match status" value="1"/>
</dbReference>
<gene>
    <name evidence="3" type="ORF">CC80DRAFT_569081</name>
</gene>
<organism evidence="3 4">
    <name type="scientific">Byssothecium circinans</name>
    <dbReference type="NCBI Taxonomy" id="147558"/>
    <lineage>
        <taxon>Eukaryota</taxon>
        <taxon>Fungi</taxon>
        <taxon>Dikarya</taxon>
        <taxon>Ascomycota</taxon>
        <taxon>Pezizomycotina</taxon>
        <taxon>Dothideomycetes</taxon>
        <taxon>Pleosporomycetidae</taxon>
        <taxon>Pleosporales</taxon>
        <taxon>Massarineae</taxon>
        <taxon>Massarinaceae</taxon>
        <taxon>Byssothecium</taxon>
    </lineage>
</organism>
<dbReference type="PANTHER" id="PTHR11566">
    <property type="entry name" value="DYNAMIN"/>
    <property type="match status" value="1"/>
</dbReference>
<evidence type="ECO:0000313" key="3">
    <source>
        <dbReference type="EMBL" id="KAF1953603.1"/>
    </source>
</evidence>
<dbReference type="GO" id="GO:0005874">
    <property type="term" value="C:microtubule"/>
    <property type="evidence" value="ECO:0007669"/>
    <property type="project" value="TreeGrafter"/>
</dbReference>
<dbReference type="SUPFAM" id="SSF52540">
    <property type="entry name" value="P-loop containing nucleoside triphosphate hydrolases"/>
    <property type="match status" value="1"/>
</dbReference>
<dbReference type="AlphaFoldDB" id="A0A6A5TL60"/>
<dbReference type="PROSITE" id="PS51388">
    <property type="entry name" value="GED"/>
    <property type="match status" value="1"/>
</dbReference>
<evidence type="ECO:0000259" key="1">
    <source>
        <dbReference type="PROSITE" id="PS51388"/>
    </source>
</evidence>
<dbReference type="InterPro" id="IPR001401">
    <property type="entry name" value="Dynamin_GTPase"/>
</dbReference>
<accession>A0A6A5TL60</accession>
<dbReference type="OrthoDB" id="415706at2759"/>
<dbReference type="GO" id="GO:0005525">
    <property type="term" value="F:GTP binding"/>
    <property type="evidence" value="ECO:0007669"/>
    <property type="project" value="InterPro"/>
</dbReference>
<feature type="domain" description="GED" evidence="1">
    <location>
        <begin position="280"/>
        <end position="374"/>
    </location>
</feature>
<dbReference type="CDD" id="cd08771">
    <property type="entry name" value="DLP_1"/>
    <property type="match status" value="1"/>
</dbReference>
<dbReference type="SMART" id="SM00053">
    <property type="entry name" value="DYNc"/>
    <property type="match status" value="1"/>
</dbReference>
<dbReference type="GO" id="GO:0016020">
    <property type="term" value="C:membrane"/>
    <property type="evidence" value="ECO:0007669"/>
    <property type="project" value="TreeGrafter"/>
</dbReference>
<protein>
    <submittedName>
        <fullName evidence="3">Uncharacterized protein</fullName>
    </submittedName>
</protein>
<dbReference type="Gene3D" id="3.40.50.300">
    <property type="entry name" value="P-loop containing nucleotide triphosphate hydrolases"/>
    <property type="match status" value="1"/>
</dbReference>
<dbReference type="GO" id="GO:0008017">
    <property type="term" value="F:microtubule binding"/>
    <property type="evidence" value="ECO:0007669"/>
    <property type="project" value="TreeGrafter"/>
</dbReference>
<keyword evidence="4" id="KW-1185">Reference proteome</keyword>
<dbReference type="Proteomes" id="UP000800035">
    <property type="component" value="Unassembled WGS sequence"/>
</dbReference>
<dbReference type="InterPro" id="IPR030381">
    <property type="entry name" value="G_DYNAMIN_dom"/>
</dbReference>
<evidence type="ECO:0000259" key="2">
    <source>
        <dbReference type="PROSITE" id="PS51718"/>
    </source>
</evidence>
<dbReference type="PROSITE" id="PS51718">
    <property type="entry name" value="G_DYNAMIN_2"/>
    <property type="match status" value="1"/>
</dbReference>
<dbReference type="EMBL" id="ML977003">
    <property type="protein sequence ID" value="KAF1953603.1"/>
    <property type="molecule type" value="Genomic_DNA"/>
</dbReference>
<dbReference type="InterPro" id="IPR020850">
    <property type="entry name" value="GED_dom"/>
</dbReference>
<dbReference type="InterPro" id="IPR045063">
    <property type="entry name" value="Dynamin_N"/>
</dbReference>
<sequence length="376" mass="41826">NLLKKIDKLRELTVPSIDLPQLVVVGDQSSGKSSLLESLTGFSFPQAAGLCTRYATQISCHRKNTRSTTVSIIPRPNAEEELSTKLRAFKHTVSEPTSKTLKAIMEAAERTMGIRPNIDETSSDLLTFSGDILKIEISGSDQEHFTVIDVPGIFRVPSPPVTTDSDVALVRHMVERYMQNSRTIILAVLPSNVDITTQEILKMAENTYPKGIRTMGILTKPELATETATQNAIKDVVLNKRNGLRLEYYTSQKSSATISAVPVSSLNHLVVDKENTQQVREDILDVLFSYYKVSRTRFVEVICSQVIGHLLLHGEQSRLKIFTSELVMGLDAEQLEMIAGEDAETKNRRTMLETEIVNLDAAMKVVRTLGLSNFLY</sequence>
<dbReference type="GO" id="GO:0000266">
    <property type="term" value="P:mitochondrial fission"/>
    <property type="evidence" value="ECO:0007669"/>
    <property type="project" value="TreeGrafter"/>
</dbReference>
<dbReference type="PRINTS" id="PR00195">
    <property type="entry name" value="DYNAMIN"/>
</dbReference>
<proteinExistence type="predicted"/>
<dbReference type="GO" id="GO:0003924">
    <property type="term" value="F:GTPase activity"/>
    <property type="evidence" value="ECO:0007669"/>
    <property type="project" value="InterPro"/>
</dbReference>